<accession>A1CNS9</accession>
<dbReference type="PANTHER" id="PTHR23502">
    <property type="entry name" value="MAJOR FACILITATOR SUPERFAMILY"/>
    <property type="match status" value="1"/>
</dbReference>
<comment type="subcellular location">
    <subcellularLocation>
        <location evidence="1">Cell membrane</location>
        <topology evidence="1">Multi-pass membrane protein</topology>
    </subcellularLocation>
</comment>
<feature type="transmembrane region" description="Helical" evidence="6">
    <location>
        <begin position="373"/>
        <end position="392"/>
    </location>
</feature>
<dbReference type="PRINTS" id="PR00173">
    <property type="entry name" value="EDTRNSPORT"/>
</dbReference>
<feature type="transmembrane region" description="Helical" evidence="6">
    <location>
        <begin position="232"/>
        <end position="252"/>
    </location>
</feature>
<keyword evidence="4 6" id="KW-1133">Transmembrane helix</keyword>
<dbReference type="OMA" id="ILPISMY"/>
<dbReference type="InterPro" id="IPR011701">
    <property type="entry name" value="MFS"/>
</dbReference>
<dbReference type="EMBL" id="DS027059">
    <property type="protein sequence ID" value="EAW07300.1"/>
    <property type="molecule type" value="Genomic_DNA"/>
</dbReference>
<evidence type="ECO:0000259" key="7">
    <source>
        <dbReference type="PROSITE" id="PS50850"/>
    </source>
</evidence>
<feature type="transmembrane region" description="Helical" evidence="6">
    <location>
        <begin position="404"/>
        <end position="427"/>
    </location>
</feature>
<feature type="transmembrane region" description="Helical" evidence="6">
    <location>
        <begin position="129"/>
        <end position="154"/>
    </location>
</feature>
<keyword evidence="9" id="KW-1185">Reference proteome</keyword>
<gene>
    <name evidence="8" type="ORF">ACLA_020070</name>
</gene>
<dbReference type="eggNOG" id="KOG0255">
    <property type="taxonomic scope" value="Eukaryota"/>
</dbReference>
<dbReference type="OrthoDB" id="5141738at2759"/>
<dbReference type="InterPro" id="IPR020846">
    <property type="entry name" value="MFS_dom"/>
</dbReference>
<dbReference type="CDD" id="cd17323">
    <property type="entry name" value="MFS_Tpo1_MDR_like"/>
    <property type="match status" value="1"/>
</dbReference>
<organism evidence="8 9">
    <name type="scientific">Aspergillus clavatus (strain ATCC 1007 / CBS 513.65 / DSM 816 / NCTC 3887 / NRRL 1 / QM 1276 / 107)</name>
    <dbReference type="NCBI Taxonomy" id="344612"/>
    <lineage>
        <taxon>Eukaryota</taxon>
        <taxon>Fungi</taxon>
        <taxon>Dikarya</taxon>
        <taxon>Ascomycota</taxon>
        <taxon>Pezizomycotina</taxon>
        <taxon>Eurotiomycetes</taxon>
        <taxon>Eurotiomycetidae</taxon>
        <taxon>Eurotiales</taxon>
        <taxon>Aspergillaceae</taxon>
        <taxon>Aspergillus</taxon>
        <taxon>Aspergillus subgen. Fumigati</taxon>
    </lineage>
</organism>
<proteinExistence type="inferred from homology"/>
<feature type="transmembrane region" description="Helical" evidence="6">
    <location>
        <begin position="160"/>
        <end position="186"/>
    </location>
</feature>
<evidence type="ECO:0000313" key="8">
    <source>
        <dbReference type="EMBL" id="EAW07300.1"/>
    </source>
</evidence>
<feature type="transmembrane region" description="Helical" evidence="6">
    <location>
        <begin position="272"/>
        <end position="293"/>
    </location>
</feature>
<dbReference type="Pfam" id="PF07690">
    <property type="entry name" value="MFS_1"/>
    <property type="match status" value="1"/>
</dbReference>
<feature type="transmembrane region" description="Helical" evidence="6">
    <location>
        <begin position="339"/>
        <end position="361"/>
    </location>
</feature>
<name>A1CNS9_ASPCL</name>
<dbReference type="PROSITE" id="PS50850">
    <property type="entry name" value="MFS"/>
    <property type="match status" value="1"/>
</dbReference>
<dbReference type="AlphaFoldDB" id="A1CNS9"/>
<dbReference type="Gene3D" id="1.20.1250.20">
    <property type="entry name" value="MFS general substrate transporter like domains"/>
    <property type="match status" value="1"/>
</dbReference>
<dbReference type="InterPro" id="IPR036259">
    <property type="entry name" value="MFS_trans_sf"/>
</dbReference>
<feature type="transmembrane region" description="Helical" evidence="6">
    <location>
        <begin position="70"/>
        <end position="88"/>
    </location>
</feature>
<dbReference type="SUPFAM" id="SSF103473">
    <property type="entry name" value="MFS general substrate transporter"/>
    <property type="match status" value="1"/>
</dbReference>
<sequence length="476" mass="52096">MFVLVTGASEVMNSTIASSVTSGAIDQIVQDFGLNNDAILVLPISMFLIGYILGPLLWGPSSEAYGRRPTLSVAFVLYTVFLMASALAKSYSSLLVFRLIDGMAASAPITVVGGVYADIQAEPTARGRLMAYYMTATTLGPVLGPLVSGFLSSYGWRWCFWFALICAGVTLPMALLMPETYAPVILQRRARRLRKETGNMNIVSPVDLSCQSLGRKLAVNLARPFQMLYHEAITSLSCLYLALTYAVFYLYFQAYPIIFQDIHGMTPAHSGLCFLPIGVGAVLACIIFIWYDGFLARAKAQNISWANIEEYRRLPLGCLGGPLFVVSLLWIGWTTYPTVHWAVPLLSGIPFGTGYLLNFMAMTNYLTDAYETYSASALAASTCTRSVLGAVLPLAAKPMFDRLGVHWACTLIALLSLGVSVIPFAFIRYGDRIRANSRFCRELKRLKEAEGEMIASAVMSGVEVQAETKDAERQHA</sequence>
<dbReference type="RefSeq" id="XP_001268726.1">
    <property type="nucleotide sequence ID" value="XM_001268725.1"/>
</dbReference>
<feature type="domain" description="Major facilitator superfamily (MFS) profile" evidence="7">
    <location>
        <begin position="1"/>
        <end position="433"/>
    </location>
</feature>
<dbReference type="GO" id="GO:0005886">
    <property type="term" value="C:plasma membrane"/>
    <property type="evidence" value="ECO:0007669"/>
    <property type="project" value="UniProtKB-SubCell"/>
</dbReference>
<feature type="transmembrane region" description="Helical" evidence="6">
    <location>
        <begin position="314"/>
        <end position="333"/>
    </location>
</feature>
<dbReference type="KEGG" id="act:ACLA_020070"/>
<evidence type="ECO:0000256" key="5">
    <source>
        <dbReference type="ARBA" id="ARBA00023136"/>
    </source>
</evidence>
<dbReference type="GO" id="GO:0022857">
    <property type="term" value="F:transmembrane transporter activity"/>
    <property type="evidence" value="ECO:0007669"/>
    <property type="project" value="InterPro"/>
</dbReference>
<keyword evidence="3 6" id="KW-0812">Transmembrane</keyword>
<protein>
    <submittedName>
        <fullName evidence="8">MFS transporter, putative</fullName>
    </submittedName>
</protein>
<evidence type="ECO:0000256" key="6">
    <source>
        <dbReference type="SAM" id="Phobius"/>
    </source>
</evidence>
<dbReference type="VEuPathDB" id="FungiDB:ACLA_020070"/>
<reference evidence="8 9" key="1">
    <citation type="journal article" date="2008" name="PLoS Genet.">
        <title>Genomic islands in the pathogenic filamentous fungus Aspergillus fumigatus.</title>
        <authorList>
            <person name="Fedorova N.D."/>
            <person name="Khaldi N."/>
            <person name="Joardar V.S."/>
            <person name="Maiti R."/>
            <person name="Amedeo P."/>
            <person name="Anderson M.J."/>
            <person name="Crabtree J."/>
            <person name="Silva J.C."/>
            <person name="Badger J.H."/>
            <person name="Albarraq A."/>
            <person name="Angiuoli S."/>
            <person name="Bussey H."/>
            <person name="Bowyer P."/>
            <person name="Cotty P.J."/>
            <person name="Dyer P.S."/>
            <person name="Egan A."/>
            <person name="Galens K."/>
            <person name="Fraser-Liggett C.M."/>
            <person name="Haas B.J."/>
            <person name="Inman J.M."/>
            <person name="Kent R."/>
            <person name="Lemieux S."/>
            <person name="Malavazi I."/>
            <person name="Orvis J."/>
            <person name="Roemer T."/>
            <person name="Ronning C.M."/>
            <person name="Sundaram J.P."/>
            <person name="Sutton G."/>
            <person name="Turner G."/>
            <person name="Venter J.C."/>
            <person name="White O.R."/>
            <person name="Whitty B.R."/>
            <person name="Youngman P."/>
            <person name="Wolfe K.H."/>
            <person name="Goldman G.H."/>
            <person name="Wortman J.R."/>
            <person name="Jiang B."/>
            <person name="Denning D.W."/>
            <person name="Nierman W.C."/>
        </authorList>
    </citation>
    <scope>NUCLEOTIDE SEQUENCE [LARGE SCALE GENOMIC DNA]</scope>
    <source>
        <strain evidence="9">ATCC 1007 / CBS 513.65 / DSM 816 / NCTC 3887 / NRRL 1</strain>
    </source>
</reference>
<evidence type="ECO:0000313" key="9">
    <source>
        <dbReference type="Proteomes" id="UP000006701"/>
    </source>
</evidence>
<feature type="transmembrane region" description="Helical" evidence="6">
    <location>
        <begin position="94"/>
        <end position="117"/>
    </location>
</feature>
<evidence type="ECO:0000256" key="4">
    <source>
        <dbReference type="ARBA" id="ARBA00022989"/>
    </source>
</evidence>
<dbReference type="PANTHER" id="PTHR23502:SF74">
    <property type="entry name" value="MAJOR FACILITATOR SUPERFAMILY (MFS) PROFILE DOMAIN-CONTAINING PROTEIN"/>
    <property type="match status" value="1"/>
</dbReference>
<dbReference type="HOGENOM" id="CLU_008455_11_2_1"/>
<evidence type="ECO:0000256" key="3">
    <source>
        <dbReference type="ARBA" id="ARBA00022692"/>
    </source>
</evidence>
<evidence type="ECO:0000256" key="1">
    <source>
        <dbReference type="ARBA" id="ARBA00004651"/>
    </source>
</evidence>
<dbReference type="FunFam" id="1.20.1250.20:FF:000082">
    <property type="entry name" value="MFS multidrug transporter, putative"/>
    <property type="match status" value="1"/>
</dbReference>
<comment type="similarity">
    <text evidence="2">Belongs to the major facilitator superfamily.</text>
</comment>
<dbReference type="GeneID" id="4700607"/>
<dbReference type="Proteomes" id="UP000006701">
    <property type="component" value="Unassembled WGS sequence"/>
</dbReference>
<feature type="transmembrane region" description="Helical" evidence="6">
    <location>
        <begin position="38"/>
        <end position="58"/>
    </location>
</feature>
<keyword evidence="5 6" id="KW-0472">Membrane</keyword>
<evidence type="ECO:0000256" key="2">
    <source>
        <dbReference type="ARBA" id="ARBA00008335"/>
    </source>
</evidence>